<gene>
    <name evidence="2" type="ORF">AK812_SmicGene5267</name>
</gene>
<accession>A0A1Q9EU83</accession>
<evidence type="ECO:0000313" key="3">
    <source>
        <dbReference type="Proteomes" id="UP000186817"/>
    </source>
</evidence>
<evidence type="ECO:0000313" key="2">
    <source>
        <dbReference type="EMBL" id="OLQ10957.1"/>
    </source>
</evidence>
<evidence type="ECO:0000256" key="1">
    <source>
        <dbReference type="SAM" id="MobiDB-lite"/>
    </source>
</evidence>
<feature type="compositionally biased region" description="Acidic residues" evidence="1">
    <location>
        <begin position="13"/>
        <end position="22"/>
    </location>
</feature>
<reference evidence="2 3" key="1">
    <citation type="submission" date="2016-02" db="EMBL/GenBank/DDBJ databases">
        <title>Genome analysis of coral dinoflagellate symbionts highlights evolutionary adaptations to a symbiotic lifestyle.</title>
        <authorList>
            <person name="Aranda M."/>
            <person name="Li Y."/>
            <person name="Liew Y.J."/>
            <person name="Baumgarten S."/>
            <person name="Simakov O."/>
            <person name="Wilson M."/>
            <person name="Piel J."/>
            <person name="Ashoor H."/>
            <person name="Bougouffa S."/>
            <person name="Bajic V.B."/>
            <person name="Ryu T."/>
            <person name="Ravasi T."/>
            <person name="Bayer T."/>
            <person name="Micklem G."/>
            <person name="Kim H."/>
            <person name="Bhak J."/>
            <person name="Lajeunesse T.C."/>
            <person name="Voolstra C.R."/>
        </authorList>
    </citation>
    <scope>NUCLEOTIDE SEQUENCE [LARGE SCALE GENOMIC DNA]</scope>
    <source>
        <strain evidence="2 3">CCMP2467</strain>
    </source>
</reference>
<protein>
    <submittedName>
        <fullName evidence="2">Uncharacterized protein</fullName>
    </submittedName>
</protein>
<dbReference type="AlphaFoldDB" id="A0A1Q9EU83"/>
<comment type="caution">
    <text evidence="2">The sequence shown here is derived from an EMBL/GenBank/DDBJ whole genome shotgun (WGS) entry which is preliminary data.</text>
</comment>
<sequence>MRESRRKPRLAIEDENTADQENEVPAPAISDMVENNAEDKGVPPQDSSSSSSSSSESESIPPLPTYQEVLQWESDWADTYNTAVWLGEAAGENPKRRKLAQQLLGRIVQYKAKWESA</sequence>
<proteinExistence type="predicted"/>
<dbReference type="Proteomes" id="UP000186817">
    <property type="component" value="Unassembled WGS sequence"/>
</dbReference>
<feature type="compositionally biased region" description="Low complexity" evidence="1">
    <location>
        <begin position="47"/>
        <end position="59"/>
    </location>
</feature>
<dbReference type="EMBL" id="LSRX01000068">
    <property type="protein sequence ID" value="OLQ10957.1"/>
    <property type="molecule type" value="Genomic_DNA"/>
</dbReference>
<keyword evidence="3" id="KW-1185">Reference proteome</keyword>
<name>A0A1Q9EU83_SYMMI</name>
<feature type="region of interest" description="Disordered" evidence="1">
    <location>
        <begin position="1"/>
        <end position="66"/>
    </location>
</feature>
<organism evidence="2 3">
    <name type="scientific">Symbiodinium microadriaticum</name>
    <name type="common">Dinoflagellate</name>
    <name type="synonym">Zooxanthella microadriatica</name>
    <dbReference type="NCBI Taxonomy" id="2951"/>
    <lineage>
        <taxon>Eukaryota</taxon>
        <taxon>Sar</taxon>
        <taxon>Alveolata</taxon>
        <taxon>Dinophyceae</taxon>
        <taxon>Suessiales</taxon>
        <taxon>Symbiodiniaceae</taxon>
        <taxon>Symbiodinium</taxon>
    </lineage>
</organism>